<evidence type="ECO:0000256" key="1">
    <source>
        <dbReference type="ARBA" id="ARBA00004123"/>
    </source>
</evidence>
<organism evidence="10">
    <name type="scientific">Psilocybe cubensis</name>
    <name type="common">Psychedelic mushroom</name>
    <name type="synonym">Stropharia cubensis</name>
    <dbReference type="NCBI Taxonomy" id="181762"/>
    <lineage>
        <taxon>Eukaryota</taxon>
        <taxon>Fungi</taxon>
        <taxon>Dikarya</taxon>
        <taxon>Basidiomycota</taxon>
        <taxon>Agaricomycotina</taxon>
        <taxon>Agaricomycetes</taxon>
        <taxon>Agaricomycetidae</taxon>
        <taxon>Agaricales</taxon>
        <taxon>Agaricineae</taxon>
        <taxon>Strophariaceae</taxon>
        <taxon>Psilocybe</taxon>
    </lineage>
</organism>
<feature type="compositionally biased region" description="Pro residues" evidence="8">
    <location>
        <begin position="297"/>
        <end position="312"/>
    </location>
</feature>
<feature type="region of interest" description="Disordered" evidence="8">
    <location>
        <begin position="142"/>
        <end position="500"/>
    </location>
</feature>
<comment type="caution">
    <text evidence="10">The sequence shown here is derived from an EMBL/GenBank/DDBJ whole genome shotgun (WGS) entry which is preliminary data.</text>
</comment>
<evidence type="ECO:0000256" key="7">
    <source>
        <dbReference type="ARBA" id="ARBA00023242"/>
    </source>
</evidence>
<keyword evidence="3" id="KW-0597">Phosphoprotein</keyword>
<feature type="compositionally biased region" description="Polar residues" evidence="8">
    <location>
        <begin position="395"/>
        <end position="409"/>
    </location>
</feature>
<comment type="subcellular location">
    <subcellularLocation>
        <location evidence="1">Nucleus</location>
    </subcellularLocation>
</comment>
<keyword evidence="4" id="KW-0805">Transcription regulation</keyword>
<gene>
    <name evidence="10" type="ORF">JR316_006254</name>
</gene>
<dbReference type="PANTHER" id="PTHR15970:SF2">
    <property type="entry name" value="ELL-ASSOCIATED FACTOR EAF"/>
    <property type="match status" value="1"/>
</dbReference>
<feature type="compositionally biased region" description="Low complexity" evidence="8">
    <location>
        <begin position="247"/>
        <end position="257"/>
    </location>
</feature>
<dbReference type="PANTHER" id="PTHR15970">
    <property type="entry name" value="ELL-ASSOCIATED FACTOR EAF"/>
    <property type="match status" value="1"/>
</dbReference>
<accession>A0A8H8CKC3</accession>
<name>A0A8H8CKC3_PSICU</name>
<dbReference type="GO" id="GO:0006368">
    <property type="term" value="P:transcription elongation by RNA polymerase II"/>
    <property type="evidence" value="ECO:0007669"/>
    <property type="project" value="InterPro"/>
</dbReference>
<evidence type="ECO:0000256" key="5">
    <source>
        <dbReference type="ARBA" id="ARBA00023159"/>
    </source>
</evidence>
<reference evidence="10" key="1">
    <citation type="submission" date="2021-02" db="EMBL/GenBank/DDBJ databases">
        <title>Psilocybe cubensis genome.</title>
        <authorList>
            <person name="Mckernan K.J."/>
            <person name="Crawford S."/>
            <person name="Trippe A."/>
            <person name="Kane L.T."/>
            <person name="Mclaughlin S."/>
        </authorList>
    </citation>
    <scope>NUCLEOTIDE SEQUENCE [LARGE SCALE GENOMIC DNA]</scope>
    <source>
        <strain evidence="10">MGC-MH-2018</strain>
    </source>
</reference>
<comment type="similarity">
    <text evidence="2">Belongs to the EAF family.</text>
</comment>
<feature type="compositionally biased region" description="Basic and acidic residues" evidence="8">
    <location>
        <begin position="1"/>
        <end position="15"/>
    </location>
</feature>
<evidence type="ECO:0000256" key="8">
    <source>
        <dbReference type="SAM" id="MobiDB-lite"/>
    </source>
</evidence>
<evidence type="ECO:0000313" key="10">
    <source>
        <dbReference type="EMBL" id="KAG5169697.1"/>
    </source>
</evidence>
<dbReference type="GO" id="GO:0003711">
    <property type="term" value="F:transcription elongation factor activity"/>
    <property type="evidence" value="ECO:0007669"/>
    <property type="project" value="TreeGrafter"/>
</dbReference>
<keyword evidence="5" id="KW-0010">Activator</keyword>
<feature type="domain" description="Transcription elongation factor Eaf N-terminal" evidence="9">
    <location>
        <begin position="28"/>
        <end position="138"/>
    </location>
</feature>
<keyword evidence="6" id="KW-0804">Transcription</keyword>
<feature type="compositionally biased region" description="Low complexity" evidence="8">
    <location>
        <begin position="265"/>
        <end position="288"/>
    </location>
</feature>
<dbReference type="Pfam" id="PF09816">
    <property type="entry name" value="EAF"/>
    <property type="match status" value="1"/>
</dbReference>
<dbReference type="AlphaFoldDB" id="A0A8H8CKC3"/>
<feature type="compositionally biased region" description="Pro residues" evidence="8">
    <location>
        <begin position="338"/>
        <end position="347"/>
    </location>
</feature>
<sequence>MATTEPEKIWTEKNSRHSVNIGSSLGRALKNRKNKDSPAPAKKSALPERDFFSFKFISTVNFKPKDVDLTQPATLDIRQGAETTQVKVEYPSTTNPEIAHPFSGTEIPAKEVDCILMYDTETGTYTLEKMDSFVTYTYEGKPVASRRTASPSPGASIPSSSTSAANTKQDDYKMTLEDFGMEEGEFEEYDGTKPIPISYIEPVKEEEEEEEGEEIEIPLHQARIQKPPPPTVTRPVKALPKPRAKSKSPPLSKSQSSMPPPPVPASALASASASSHPAPSIKTKPAPAKTKKGKAPAPVPAPVPKPTPPAPMPLASYPSEEIIEIVRPIKKQKTSTPQQPPPTPAPPVRSGIALPDGNSGFVTLPSAPPAPPPPAPVQEAESSDEEEDWEPVPTATPTIPQASMSSFSHHTLDLEDQLEDEIFGDGFGDEEGEGDGDDSEIDPDDFARQMEEEEDFLGAAMSPAPSEQTRRPISLNELAGGVPLGDSDDDFSSSDDSEDD</sequence>
<feature type="compositionally biased region" description="Acidic residues" evidence="8">
    <location>
        <begin position="381"/>
        <end position="390"/>
    </location>
</feature>
<dbReference type="InterPro" id="IPR019194">
    <property type="entry name" value="Tscrpt_elong_fac_Eaf_N"/>
</dbReference>
<dbReference type="InterPro" id="IPR027093">
    <property type="entry name" value="EAF_fam"/>
</dbReference>
<dbReference type="GO" id="GO:0032783">
    <property type="term" value="C:super elongation complex"/>
    <property type="evidence" value="ECO:0007669"/>
    <property type="project" value="InterPro"/>
</dbReference>
<proteinExistence type="inferred from homology"/>
<feature type="compositionally biased region" description="Acidic residues" evidence="8">
    <location>
        <begin position="486"/>
        <end position="500"/>
    </location>
</feature>
<dbReference type="EMBL" id="JAFIQS010000005">
    <property type="protein sequence ID" value="KAG5169697.1"/>
    <property type="molecule type" value="Genomic_DNA"/>
</dbReference>
<protein>
    <recommendedName>
        <fullName evidence="9">Transcription elongation factor Eaf N-terminal domain-containing protein</fullName>
    </recommendedName>
</protein>
<evidence type="ECO:0000256" key="3">
    <source>
        <dbReference type="ARBA" id="ARBA00022553"/>
    </source>
</evidence>
<feature type="compositionally biased region" description="Acidic residues" evidence="8">
    <location>
        <begin position="414"/>
        <end position="444"/>
    </location>
</feature>
<keyword evidence="7" id="KW-0539">Nucleus</keyword>
<evidence type="ECO:0000259" key="9">
    <source>
        <dbReference type="Pfam" id="PF09816"/>
    </source>
</evidence>
<feature type="compositionally biased region" description="Low complexity" evidence="8">
    <location>
        <begin position="148"/>
        <end position="167"/>
    </location>
</feature>
<feature type="compositionally biased region" description="Acidic residues" evidence="8">
    <location>
        <begin position="179"/>
        <end position="189"/>
    </location>
</feature>
<evidence type="ECO:0000256" key="4">
    <source>
        <dbReference type="ARBA" id="ARBA00023015"/>
    </source>
</evidence>
<feature type="region of interest" description="Disordered" evidence="8">
    <location>
        <begin position="1"/>
        <end position="44"/>
    </location>
</feature>
<feature type="compositionally biased region" description="Acidic residues" evidence="8">
    <location>
        <begin position="204"/>
        <end position="216"/>
    </location>
</feature>
<feature type="compositionally biased region" description="Pro residues" evidence="8">
    <location>
        <begin position="366"/>
        <end position="376"/>
    </location>
</feature>
<evidence type="ECO:0000256" key="2">
    <source>
        <dbReference type="ARBA" id="ARBA00007798"/>
    </source>
</evidence>
<evidence type="ECO:0000256" key="6">
    <source>
        <dbReference type="ARBA" id="ARBA00023163"/>
    </source>
</evidence>